<gene>
    <name evidence="1" type="ORF">PFISCL1PPCAC_3679</name>
</gene>
<dbReference type="AlphaFoldDB" id="A0AAV5UYL6"/>
<dbReference type="Proteomes" id="UP001432322">
    <property type="component" value="Unassembled WGS sequence"/>
</dbReference>
<feature type="non-terminal residue" evidence="1">
    <location>
        <position position="1"/>
    </location>
</feature>
<accession>A0AAV5UYL6</accession>
<organism evidence="1 2">
    <name type="scientific">Pristionchus fissidentatus</name>
    <dbReference type="NCBI Taxonomy" id="1538716"/>
    <lineage>
        <taxon>Eukaryota</taxon>
        <taxon>Metazoa</taxon>
        <taxon>Ecdysozoa</taxon>
        <taxon>Nematoda</taxon>
        <taxon>Chromadorea</taxon>
        <taxon>Rhabditida</taxon>
        <taxon>Rhabditina</taxon>
        <taxon>Diplogasteromorpha</taxon>
        <taxon>Diplogasteroidea</taxon>
        <taxon>Neodiplogasteridae</taxon>
        <taxon>Pristionchus</taxon>
    </lineage>
</organism>
<evidence type="ECO:0000313" key="1">
    <source>
        <dbReference type="EMBL" id="GMT12382.1"/>
    </source>
</evidence>
<dbReference type="SUPFAM" id="SSF56112">
    <property type="entry name" value="Protein kinase-like (PK-like)"/>
    <property type="match status" value="1"/>
</dbReference>
<name>A0AAV5UYL6_9BILA</name>
<dbReference type="InterPro" id="IPR011009">
    <property type="entry name" value="Kinase-like_dom_sf"/>
</dbReference>
<dbReference type="EMBL" id="BTSY01000001">
    <property type="protein sequence ID" value="GMT12382.1"/>
    <property type="molecule type" value="Genomic_DNA"/>
</dbReference>
<comment type="caution">
    <text evidence="1">The sequence shown here is derived from an EMBL/GenBank/DDBJ whole genome shotgun (WGS) entry which is preliminary data.</text>
</comment>
<proteinExistence type="predicted"/>
<dbReference type="Gene3D" id="1.10.510.10">
    <property type="entry name" value="Transferase(Phosphotransferase) domain 1"/>
    <property type="match status" value="1"/>
</dbReference>
<keyword evidence="2" id="KW-1185">Reference proteome</keyword>
<sequence>ARWVGSPNVPSVNTEIADLWSLGVTIYQCITGRLPFFHSNVSTLLGILEKRPNKEAIAFHNGKYVHELDSMIHPRWLLELLQFLIQMLFGQSDYKVIVTLMSSLSKVHSRLVYNAGDNLFHVAAPQDSPRYENKWKIDLAKFVKTTGKNIFVASERGRVLFLKTLRDENNCQMTWRKQKDGYLRLSEDTPISTYTNIDGRCLIVSETDVRRIEQITTDNQEEVMSQINSNLRSESVEHASAIAFHDLMNLQQCLVCLRELSSAMAHLRKRALVSIKEAV</sequence>
<reference evidence="1" key="1">
    <citation type="submission" date="2023-10" db="EMBL/GenBank/DDBJ databases">
        <title>Genome assembly of Pristionchus species.</title>
        <authorList>
            <person name="Yoshida K."/>
            <person name="Sommer R.J."/>
        </authorList>
    </citation>
    <scope>NUCLEOTIDE SEQUENCE</scope>
    <source>
        <strain evidence="1">RS5133</strain>
    </source>
</reference>
<evidence type="ECO:0008006" key="3">
    <source>
        <dbReference type="Google" id="ProtNLM"/>
    </source>
</evidence>
<evidence type="ECO:0000313" key="2">
    <source>
        <dbReference type="Proteomes" id="UP001432322"/>
    </source>
</evidence>
<protein>
    <recommendedName>
        <fullName evidence="3">Protein kinase domain-containing protein</fullName>
    </recommendedName>
</protein>
<feature type="non-terminal residue" evidence="1">
    <location>
        <position position="279"/>
    </location>
</feature>